<dbReference type="PRINTS" id="PR00081">
    <property type="entry name" value="GDHRDH"/>
</dbReference>
<evidence type="ECO:0000313" key="5">
    <source>
        <dbReference type="EMBL" id="MEN7549852.1"/>
    </source>
</evidence>
<dbReference type="EC" id="1.-.-.-" evidence="5"/>
<evidence type="ECO:0000256" key="1">
    <source>
        <dbReference type="ARBA" id="ARBA00006484"/>
    </source>
</evidence>
<dbReference type="Pfam" id="PF00106">
    <property type="entry name" value="adh_short"/>
    <property type="match status" value="1"/>
</dbReference>
<accession>A0AAW9RY69</accession>
<keyword evidence="6" id="KW-1185">Reference proteome</keyword>
<name>A0AAW9RY69_9BACT</name>
<dbReference type="InterPro" id="IPR057326">
    <property type="entry name" value="KR_dom"/>
</dbReference>
<dbReference type="PANTHER" id="PTHR43115:SF4">
    <property type="entry name" value="DEHYDROGENASE_REDUCTASE SDR FAMILY MEMBER 11"/>
    <property type="match status" value="1"/>
</dbReference>
<dbReference type="Proteomes" id="UP001403385">
    <property type="component" value="Unassembled WGS sequence"/>
</dbReference>
<protein>
    <submittedName>
        <fullName evidence="5">SDR family oxidoreductase</fullName>
        <ecNumber evidence="5">1.-.-.-</ecNumber>
    </submittedName>
</protein>
<evidence type="ECO:0000256" key="2">
    <source>
        <dbReference type="ARBA" id="ARBA00023002"/>
    </source>
</evidence>
<dbReference type="FunFam" id="3.40.50.720:FF:000047">
    <property type="entry name" value="NADP-dependent L-serine/L-allo-threonine dehydrogenase"/>
    <property type="match status" value="1"/>
</dbReference>
<dbReference type="GO" id="GO:0016616">
    <property type="term" value="F:oxidoreductase activity, acting on the CH-OH group of donors, NAD or NADP as acceptor"/>
    <property type="evidence" value="ECO:0007669"/>
    <property type="project" value="UniProtKB-ARBA"/>
</dbReference>
<reference evidence="5 6" key="1">
    <citation type="submission" date="2024-04" db="EMBL/GenBank/DDBJ databases">
        <title>Novel genus in family Flammeovirgaceae.</title>
        <authorList>
            <person name="Nguyen T.H."/>
            <person name="Vuong T.Q."/>
            <person name="Le H."/>
            <person name="Kim S.-G."/>
        </authorList>
    </citation>
    <scope>NUCLEOTIDE SEQUENCE [LARGE SCALE GENOMIC DNA]</scope>
    <source>
        <strain evidence="5 6">JCM 23209</strain>
    </source>
</reference>
<feature type="domain" description="Ketoreductase" evidence="4">
    <location>
        <begin position="6"/>
        <end position="186"/>
    </location>
</feature>
<dbReference type="InterPro" id="IPR020904">
    <property type="entry name" value="Sc_DH/Rdtase_CS"/>
</dbReference>
<sequence length="248" mass="26969">MSLKNQVVIITGASSGIGEATAILLAKQGAKLVLVARRTERLKELTNQVTGLGAEAIHLSTDITQNHEVQKMVSTTIEHFGKVDVLINNAGIMPLSMVDKIHLDEWVRMVNVNITGLMYGVAAVLPSMIQQQNGHIVNVSSVAGRKLFPGGAVYCGTKFFVSAFSEGLRMELSPRHNIRITCIEPGAVTTELLNTITDEDVLNMLAGMKENFDFLEAEDIAESILYALSQPNRVNISELLITPRTQGI</sequence>
<dbReference type="PIRSF" id="PIRSF000126">
    <property type="entry name" value="11-beta-HSD1"/>
    <property type="match status" value="1"/>
</dbReference>
<dbReference type="EMBL" id="JBDKWZ010000010">
    <property type="protein sequence ID" value="MEN7549852.1"/>
    <property type="molecule type" value="Genomic_DNA"/>
</dbReference>
<keyword evidence="2 5" id="KW-0560">Oxidoreductase</keyword>
<comment type="similarity">
    <text evidence="1 3">Belongs to the short-chain dehydrogenases/reductases (SDR) family.</text>
</comment>
<evidence type="ECO:0000256" key="3">
    <source>
        <dbReference type="RuleBase" id="RU000363"/>
    </source>
</evidence>
<organism evidence="5 6">
    <name type="scientific">Rapidithrix thailandica</name>
    <dbReference type="NCBI Taxonomy" id="413964"/>
    <lineage>
        <taxon>Bacteria</taxon>
        <taxon>Pseudomonadati</taxon>
        <taxon>Bacteroidota</taxon>
        <taxon>Cytophagia</taxon>
        <taxon>Cytophagales</taxon>
        <taxon>Flammeovirgaceae</taxon>
        <taxon>Rapidithrix</taxon>
    </lineage>
</organism>
<dbReference type="InterPro" id="IPR036291">
    <property type="entry name" value="NAD(P)-bd_dom_sf"/>
</dbReference>
<evidence type="ECO:0000313" key="6">
    <source>
        <dbReference type="Proteomes" id="UP001403385"/>
    </source>
</evidence>
<dbReference type="PROSITE" id="PS00061">
    <property type="entry name" value="ADH_SHORT"/>
    <property type="match status" value="1"/>
</dbReference>
<dbReference type="SUPFAM" id="SSF51735">
    <property type="entry name" value="NAD(P)-binding Rossmann-fold domains"/>
    <property type="match status" value="1"/>
</dbReference>
<comment type="caution">
    <text evidence="5">The sequence shown here is derived from an EMBL/GenBank/DDBJ whole genome shotgun (WGS) entry which is preliminary data.</text>
</comment>
<dbReference type="AlphaFoldDB" id="A0AAW9RY69"/>
<dbReference type="SMART" id="SM00822">
    <property type="entry name" value="PKS_KR"/>
    <property type="match status" value="1"/>
</dbReference>
<dbReference type="PRINTS" id="PR00080">
    <property type="entry name" value="SDRFAMILY"/>
</dbReference>
<dbReference type="PANTHER" id="PTHR43115">
    <property type="entry name" value="DEHYDROGENASE/REDUCTASE SDR FAMILY MEMBER 11"/>
    <property type="match status" value="1"/>
</dbReference>
<proteinExistence type="inferred from homology"/>
<gene>
    <name evidence="5" type="ORF">AAG747_18145</name>
</gene>
<dbReference type="RefSeq" id="WP_346822630.1">
    <property type="nucleotide sequence ID" value="NZ_JBDKWZ010000010.1"/>
</dbReference>
<dbReference type="InterPro" id="IPR002347">
    <property type="entry name" value="SDR_fam"/>
</dbReference>
<evidence type="ECO:0000259" key="4">
    <source>
        <dbReference type="SMART" id="SM00822"/>
    </source>
</evidence>
<dbReference type="Gene3D" id="3.40.50.720">
    <property type="entry name" value="NAD(P)-binding Rossmann-like Domain"/>
    <property type="match status" value="1"/>
</dbReference>